<proteinExistence type="inferred from homology"/>
<keyword evidence="4" id="KW-0813">Transport</keyword>
<evidence type="ECO:0000256" key="3">
    <source>
        <dbReference type="ARBA" id="ARBA00017083"/>
    </source>
</evidence>
<dbReference type="EMBL" id="LIAE01006358">
    <property type="protein sequence ID" value="PAV90740.1"/>
    <property type="molecule type" value="Genomic_DNA"/>
</dbReference>
<comment type="similarity">
    <text evidence="2">Belongs to the VPS52 family.</text>
</comment>
<protein>
    <recommendedName>
        <fullName evidence="3">Vacuolar protein sorting-associated protein 52 homolog</fullName>
    </recommendedName>
</protein>
<gene>
    <name evidence="9" type="ORF">WR25_23123</name>
</gene>
<dbReference type="Proteomes" id="UP000218231">
    <property type="component" value="Unassembled WGS sequence"/>
</dbReference>
<evidence type="ECO:0000256" key="4">
    <source>
        <dbReference type="ARBA" id="ARBA00022448"/>
    </source>
</evidence>
<organism evidence="9 10">
    <name type="scientific">Diploscapter pachys</name>
    <dbReference type="NCBI Taxonomy" id="2018661"/>
    <lineage>
        <taxon>Eukaryota</taxon>
        <taxon>Metazoa</taxon>
        <taxon>Ecdysozoa</taxon>
        <taxon>Nematoda</taxon>
        <taxon>Chromadorea</taxon>
        <taxon>Rhabditida</taxon>
        <taxon>Rhabditina</taxon>
        <taxon>Rhabditomorpha</taxon>
        <taxon>Rhabditoidea</taxon>
        <taxon>Rhabditidae</taxon>
        <taxon>Diploscapter</taxon>
    </lineage>
</organism>
<evidence type="ECO:0000259" key="7">
    <source>
        <dbReference type="Pfam" id="PF04129"/>
    </source>
</evidence>
<dbReference type="InterPro" id="IPR007258">
    <property type="entry name" value="Vps52"/>
</dbReference>
<comment type="subcellular location">
    <subcellularLocation>
        <location evidence="1">Golgi apparatus</location>
        <location evidence="1">trans-Golgi network</location>
    </subcellularLocation>
</comment>
<evidence type="ECO:0000256" key="6">
    <source>
        <dbReference type="ARBA" id="ARBA00023034"/>
    </source>
</evidence>
<name>A0A2A2LX16_9BILA</name>
<sequence length="689" mass="79986">MSKGKDKEPSISLEDCLADFSKANEDVVREALSSNRDLRVFSDKVKKELTTAHREAVEGCIKNAEQLTDLYNQINSCDQVFERLEKTLIGFQNDLGTISDDMKRLQDQSVLIKQELENRQKVRNDLSQFVDDIVVPQTMIKVIMEGDVSDRTFLEQLHELQHKLHFVKAQEFKEARAVEDVQPVLESLKFKAIEKIREWILTKIYMFRKPLSNYQVPQHQLLKYRFFYEFLLANERNIAKEIQAEYVDTIGKMFFSYFKVYISRLFKLMMTDAASKDDLLGVEDTVKHTGLTGLFSSKPQVRNRATVFSLGSRQNLLTHDFISPLIVPHAAKESNQKFQFETLFRSIHLALVDHSSHEFLFVADFFLFSGQAAINFHSKVMSRAIDQLLKDLEQRIALNFDAISLYLCIRLCDKFRNLLIEREIPPMDEYWETICNQLWIRFDQVMKMHNDSVNALDVRKMQTPVDTRPHYIIRRYAELTCAFLVVSECSGKELGKKIEAILETSEDAMEQLLLRMSATLPQQKDRLVFLINNYDLILSIIDDRVVQDNRIHSIIHELNQKAIGEFVEATLSPHFSALFSFVTECEPLVNQGHAQMLSRYNDKLTQIVGSFNGTWKKSIDAVNAEIIKSFTNFKNGTNILQAAFSQLIQYVQRFTKIISHEAFHNNASRNEMVNIHHIMVEIKKYKPVY</sequence>
<dbReference type="PANTHER" id="PTHR14190">
    <property type="entry name" value="SUPPRESSOR OF ACTIN MUTATIONS 2/VACUOLAR PROTEIN SORTING 52"/>
    <property type="match status" value="1"/>
</dbReference>
<keyword evidence="10" id="KW-1185">Reference proteome</keyword>
<dbReference type="GO" id="GO:0032456">
    <property type="term" value="P:endocytic recycling"/>
    <property type="evidence" value="ECO:0007669"/>
    <property type="project" value="TreeGrafter"/>
</dbReference>
<feature type="domain" description="Vps52 C-terminal" evidence="8">
    <location>
        <begin position="248"/>
        <end position="566"/>
    </location>
</feature>
<dbReference type="GO" id="GO:0007041">
    <property type="term" value="P:lysosomal transport"/>
    <property type="evidence" value="ECO:0007669"/>
    <property type="project" value="TreeGrafter"/>
</dbReference>
<reference evidence="9 10" key="1">
    <citation type="journal article" date="2017" name="Curr. Biol.">
        <title>Genome architecture and evolution of a unichromosomal asexual nematode.</title>
        <authorList>
            <person name="Fradin H."/>
            <person name="Zegar C."/>
            <person name="Gutwein M."/>
            <person name="Lucas J."/>
            <person name="Kovtun M."/>
            <person name="Corcoran D."/>
            <person name="Baugh L.R."/>
            <person name="Kiontke K."/>
            <person name="Gunsalus K."/>
            <person name="Fitch D.H."/>
            <person name="Piano F."/>
        </authorList>
    </citation>
    <scope>NUCLEOTIDE SEQUENCE [LARGE SCALE GENOMIC DNA]</scope>
    <source>
        <strain evidence="9">PF1309</strain>
    </source>
</reference>
<dbReference type="InterPro" id="IPR048319">
    <property type="entry name" value="Vps52_CC"/>
</dbReference>
<accession>A0A2A2LX16</accession>
<comment type="caution">
    <text evidence="9">The sequence shown here is derived from an EMBL/GenBank/DDBJ whole genome shotgun (WGS) entry which is preliminary data.</text>
</comment>
<dbReference type="GO" id="GO:0000938">
    <property type="term" value="C:GARP complex"/>
    <property type="evidence" value="ECO:0007669"/>
    <property type="project" value="TreeGrafter"/>
</dbReference>
<dbReference type="GO" id="GO:0005829">
    <property type="term" value="C:cytosol"/>
    <property type="evidence" value="ECO:0007669"/>
    <property type="project" value="GOC"/>
</dbReference>
<dbReference type="GO" id="GO:0042147">
    <property type="term" value="P:retrograde transport, endosome to Golgi"/>
    <property type="evidence" value="ECO:0007669"/>
    <property type="project" value="TreeGrafter"/>
</dbReference>
<dbReference type="STRING" id="2018661.A0A2A2LX16"/>
<dbReference type="Pfam" id="PF20655">
    <property type="entry name" value="Vps52_C"/>
    <property type="match status" value="1"/>
</dbReference>
<dbReference type="GO" id="GO:0015031">
    <property type="term" value="P:protein transport"/>
    <property type="evidence" value="ECO:0007669"/>
    <property type="project" value="UniProtKB-KW"/>
</dbReference>
<evidence type="ECO:0000256" key="1">
    <source>
        <dbReference type="ARBA" id="ARBA00004601"/>
    </source>
</evidence>
<dbReference type="AlphaFoldDB" id="A0A2A2LX16"/>
<dbReference type="PANTHER" id="PTHR14190:SF7">
    <property type="entry name" value="VACUOLAR PROTEIN SORTING-ASSOCIATED PROTEIN 52 HOMOLOG"/>
    <property type="match status" value="1"/>
</dbReference>
<evidence type="ECO:0000313" key="10">
    <source>
        <dbReference type="Proteomes" id="UP000218231"/>
    </source>
</evidence>
<keyword evidence="6" id="KW-0333">Golgi apparatus</keyword>
<dbReference type="GO" id="GO:0006896">
    <property type="term" value="P:Golgi to vacuole transport"/>
    <property type="evidence" value="ECO:0007669"/>
    <property type="project" value="TreeGrafter"/>
</dbReference>
<feature type="domain" description="Vps52 coiled-coil" evidence="7">
    <location>
        <begin position="61"/>
        <end position="231"/>
    </location>
</feature>
<dbReference type="InterPro" id="IPR048361">
    <property type="entry name" value="Vps52_C"/>
</dbReference>
<dbReference type="GO" id="GO:0019905">
    <property type="term" value="F:syntaxin binding"/>
    <property type="evidence" value="ECO:0007669"/>
    <property type="project" value="TreeGrafter"/>
</dbReference>
<evidence type="ECO:0000256" key="5">
    <source>
        <dbReference type="ARBA" id="ARBA00022927"/>
    </source>
</evidence>
<evidence type="ECO:0000256" key="2">
    <source>
        <dbReference type="ARBA" id="ARBA00008180"/>
    </source>
</evidence>
<evidence type="ECO:0000259" key="8">
    <source>
        <dbReference type="Pfam" id="PF20655"/>
    </source>
</evidence>
<dbReference type="OrthoDB" id="19482at2759"/>
<keyword evidence="5" id="KW-0653">Protein transport</keyword>
<dbReference type="Pfam" id="PF04129">
    <property type="entry name" value="Vps52_CC"/>
    <property type="match status" value="1"/>
</dbReference>
<evidence type="ECO:0000313" key="9">
    <source>
        <dbReference type="EMBL" id="PAV90740.1"/>
    </source>
</evidence>